<name>A0ABU7MJH4_9ACTN</name>
<proteinExistence type="predicted"/>
<evidence type="ECO:0008006" key="5">
    <source>
        <dbReference type="Google" id="ProtNLM"/>
    </source>
</evidence>
<feature type="region of interest" description="Disordered" evidence="1">
    <location>
        <begin position="1"/>
        <end position="27"/>
    </location>
</feature>
<dbReference type="RefSeq" id="WP_330436268.1">
    <property type="nucleotide sequence ID" value="NZ_JAZDUF010000009.1"/>
</dbReference>
<comment type="caution">
    <text evidence="3">The sequence shown here is derived from an EMBL/GenBank/DDBJ whole genome shotgun (WGS) entry which is preliminary data.</text>
</comment>
<dbReference type="Proteomes" id="UP001347146">
    <property type="component" value="Unassembled WGS sequence"/>
</dbReference>
<evidence type="ECO:0000256" key="2">
    <source>
        <dbReference type="SAM" id="Phobius"/>
    </source>
</evidence>
<dbReference type="SUPFAM" id="SSF54427">
    <property type="entry name" value="NTF2-like"/>
    <property type="match status" value="1"/>
</dbReference>
<keyword evidence="2" id="KW-1133">Transmembrane helix</keyword>
<keyword evidence="2" id="KW-0472">Membrane</keyword>
<evidence type="ECO:0000313" key="3">
    <source>
        <dbReference type="EMBL" id="MEE3853272.1"/>
    </source>
</evidence>
<reference evidence="3 4" key="1">
    <citation type="submission" date="2024-01" db="EMBL/GenBank/DDBJ databases">
        <title>Draft genome sequence of Gordonia sp. LSe1-13.</title>
        <authorList>
            <person name="Suphannarot A."/>
            <person name="Mingma R."/>
        </authorList>
    </citation>
    <scope>NUCLEOTIDE SEQUENCE [LARGE SCALE GENOMIC DNA]</scope>
    <source>
        <strain evidence="3 4">LSe1-13</strain>
    </source>
</reference>
<sequence length="172" mass="19036">MAKSAGDRDRSTSQGRRGEPTAPAAPTRRSWKEMWPFLVALGIIVVVALGIGISYLIRPADDRMNTEAHIQHAVNDAYTARNELDYAAYRGAMCAAELGSDTFPDEATFVDDNRISFEENGQIVIPEIADITVTGDRATAQVHWHFDEKPDQEQVTNVVVVREDGDWKVCTS</sequence>
<evidence type="ECO:0000313" key="4">
    <source>
        <dbReference type="Proteomes" id="UP001347146"/>
    </source>
</evidence>
<feature type="compositionally biased region" description="Basic and acidic residues" evidence="1">
    <location>
        <begin position="1"/>
        <end position="19"/>
    </location>
</feature>
<evidence type="ECO:0000256" key="1">
    <source>
        <dbReference type="SAM" id="MobiDB-lite"/>
    </source>
</evidence>
<dbReference type="EMBL" id="JAZDUF010000009">
    <property type="protein sequence ID" value="MEE3853272.1"/>
    <property type="molecule type" value="Genomic_DNA"/>
</dbReference>
<feature type="transmembrane region" description="Helical" evidence="2">
    <location>
        <begin position="35"/>
        <end position="57"/>
    </location>
</feature>
<organism evidence="3 4">
    <name type="scientific">Gordonia sesuvii</name>
    <dbReference type="NCBI Taxonomy" id="3116777"/>
    <lineage>
        <taxon>Bacteria</taxon>
        <taxon>Bacillati</taxon>
        <taxon>Actinomycetota</taxon>
        <taxon>Actinomycetes</taxon>
        <taxon>Mycobacteriales</taxon>
        <taxon>Gordoniaceae</taxon>
        <taxon>Gordonia</taxon>
    </lineage>
</organism>
<keyword evidence="2" id="KW-0812">Transmembrane</keyword>
<keyword evidence="4" id="KW-1185">Reference proteome</keyword>
<accession>A0ABU7MJH4</accession>
<protein>
    <recommendedName>
        <fullName evidence="5">DUF4878 domain-containing protein</fullName>
    </recommendedName>
</protein>
<gene>
    <name evidence="3" type="ORF">VZC37_23240</name>
</gene>
<dbReference type="InterPro" id="IPR032710">
    <property type="entry name" value="NTF2-like_dom_sf"/>
</dbReference>